<dbReference type="RefSeq" id="WP_091899849.1">
    <property type="nucleotide sequence ID" value="NZ_FOIQ01000001.1"/>
</dbReference>
<feature type="signal peptide" evidence="1">
    <location>
        <begin position="1"/>
        <end position="19"/>
    </location>
</feature>
<dbReference type="InterPro" id="IPR032588">
    <property type="entry name" value="Lipase_GDSL_lke"/>
</dbReference>
<protein>
    <submittedName>
        <fullName evidence="2">Lysophospholipase L1</fullName>
    </submittedName>
</protein>
<keyword evidence="1" id="KW-0732">Signal</keyword>
<dbReference type="CDD" id="cd00229">
    <property type="entry name" value="SGNH_hydrolase"/>
    <property type="match status" value="1"/>
</dbReference>
<gene>
    <name evidence="2" type="ORF">SAMN04487850_0804</name>
</gene>
<feature type="chain" id="PRO_5011600217" evidence="1">
    <location>
        <begin position="20"/>
        <end position="219"/>
    </location>
</feature>
<dbReference type="AlphaFoldDB" id="A0A1I0MPL6"/>
<dbReference type="EMBL" id="FOIQ01000001">
    <property type="protein sequence ID" value="SEV89675.1"/>
    <property type="molecule type" value="Genomic_DNA"/>
</dbReference>
<sequence>MKKLIILTLMAVVSVAVSAQTKKVSILGDSYSTFQGVIPAHYSSFYPNDRNDVVEVEQTWWSLYIKAKGYQLEKNDSWGGTTICGTGYGGMDFSRNNFIARVDSLGNPDIIFLFGGTNDAWAKSPVGEYQYADWTKEDCMSFRPALACLLEKLQKRYPSAVVYALLNSELAESINESFREICKHYNVQLIELHDIDKQNGHPSISGMKSICEQLIEAIQ</sequence>
<dbReference type="InterPro" id="IPR036514">
    <property type="entry name" value="SGNH_hydro_sf"/>
</dbReference>
<dbReference type="SUPFAM" id="SSF52266">
    <property type="entry name" value="SGNH hydrolase"/>
    <property type="match status" value="1"/>
</dbReference>
<organism evidence="2 3">
    <name type="scientific">Prevotella aff. ruminicola Tc2-24</name>
    <dbReference type="NCBI Taxonomy" id="81582"/>
    <lineage>
        <taxon>Bacteria</taxon>
        <taxon>Pseudomonadati</taxon>
        <taxon>Bacteroidota</taxon>
        <taxon>Bacteroidia</taxon>
        <taxon>Bacteroidales</taxon>
        <taxon>Prevotellaceae</taxon>
        <taxon>Prevotella</taxon>
    </lineage>
</organism>
<dbReference type="Pfam" id="PF16255">
    <property type="entry name" value="Lipase_GDSL_lke"/>
    <property type="match status" value="1"/>
</dbReference>
<name>A0A1I0MPL6_9BACT</name>
<evidence type="ECO:0000313" key="2">
    <source>
        <dbReference type="EMBL" id="SEV89675.1"/>
    </source>
</evidence>
<proteinExistence type="predicted"/>
<evidence type="ECO:0000313" key="3">
    <source>
        <dbReference type="Proteomes" id="UP000199373"/>
    </source>
</evidence>
<evidence type="ECO:0000256" key="1">
    <source>
        <dbReference type="SAM" id="SignalP"/>
    </source>
</evidence>
<keyword evidence="3" id="KW-1185">Reference proteome</keyword>
<dbReference type="GO" id="GO:0016788">
    <property type="term" value="F:hydrolase activity, acting on ester bonds"/>
    <property type="evidence" value="ECO:0007669"/>
    <property type="project" value="UniProtKB-ARBA"/>
</dbReference>
<dbReference type="Proteomes" id="UP000199373">
    <property type="component" value="Unassembled WGS sequence"/>
</dbReference>
<reference evidence="2 3" key="1">
    <citation type="submission" date="2016-10" db="EMBL/GenBank/DDBJ databases">
        <authorList>
            <person name="de Groot N.N."/>
        </authorList>
    </citation>
    <scope>NUCLEOTIDE SEQUENCE [LARGE SCALE GENOMIC DNA]</scope>
    <source>
        <strain evidence="2 3">TC2-24</strain>
    </source>
</reference>
<accession>A0A1I0MPL6</accession>
<dbReference type="Gene3D" id="3.40.50.1110">
    <property type="entry name" value="SGNH hydrolase"/>
    <property type="match status" value="1"/>
</dbReference>